<organism evidence="2 3">
    <name type="scientific">Rivihabitans pingtungensis</name>
    <dbReference type="NCBI Taxonomy" id="1054498"/>
    <lineage>
        <taxon>Bacteria</taxon>
        <taxon>Pseudomonadati</taxon>
        <taxon>Pseudomonadota</taxon>
        <taxon>Betaproteobacteria</taxon>
        <taxon>Neisseriales</taxon>
        <taxon>Aquaspirillaceae</taxon>
        <taxon>Rivihabitans</taxon>
    </lineage>
</organism>
<protein>
    <submittedName>
        <fullName evidence="2">PBSX family phage portal protein</fullName>
    </submittedName>
</protein>
<dbReference type="Pfam" id="PF04860">
    <property type="entry name" value="Phage_portal"/>
    <property type="match status" value="1"/>
</dbReference>
<proteinExistence type="inferred from homology"/>
<keyword evidence="3" id="KW-1185">Reference proteome</keyword>
<evidence type="ECO:0000256" key="1">
    <source>
        <dbReference type="ARBA" id="ARBA00006799"/>
    </source>
</evidence>
<evidence type="ECO:0000313" key="2">
    <source>
        <dbReference type="EMBL" id="PXX79168.1"/>
    </source>
</evidence>
<dbReference type="EMBL" id="QJKI01000008">
    <property type="protein sequence ID" value="PXX79168.1"/>
    <property type="molecule type" value="Genomic_DNA"/>
</dbReference>
<dbReference type="AlphaFoldDB" id="A0A318KQV8"/>
<dbReference type="NCBIfam" id="TIGR01540">
    <property type="entry name" value="portal_PBSX"/>
    <property type="match status" value="1"/>
</dbReference>
<reference evidence="2 3" key="1">
    <citation type="submission" date="2018-05" db="EMBL/GenBank/DDBJ databases">
        <title>Genomic Encyclopedia of Type Strains, Phase IV (KMG-IV): sequencing the most valuable type-strain genomes for metagenomic binning, comparative biology and taxonomic classification.</title>
        <authorList>
            <person name="Goeker M."/>
        </authorList>
    </citation>
    <scope>NUCLEOTIDE SEQUENCE [LARGE SCALE GENOMIC DNA]</scope>
    <source>
        <strain evidence="2 3">DSM 29661</strain>
    </source>
</reference>
<dbReference type="OrthoDB" id="5449776at2"/>
<dbReference type="InterPro" id="IPR006944">
    <property type="entry name" value="Phage/GTA_portal"/>
</dbReference>
<sequence length="337" mass="37950">MVDMTAEKTEDGSFEVFSFGDPEPVLSARGLLDYIECVPLQKWYDPPISLDGLARVARSAVWHESPMILKRNILAGMFKPNKIMDRQTFARFCWEFMVFGNAYLVPQKNLLGGTLKLQCPLTKYTRRGIERGQYWYVPRWNEEIELTQVFHLMEPDLNQDVYGVPQYMSALQSALLNESATLFRRRYYENGSHAGFILYMTDATHNSDDIKDIKMSLRNSKGVGNFKNLFVYAPNGKKDGIQLIPIAEIAAKDEFVGIKNMSRDDLLAAHRVPPQLIGVIPNNTGGFGDAEKAARILAINEIGPLTQRLMEVNDWLGEEVMTFGEYPLAALAAAAPA</sequence>
<dbReference type="Proteomes" id="UP000247555">
    <property type="component" value="Unassembled WGS sequence"/>
</dbReference>
<dbReference type="InterPro" id="IPR030935">
    <property type="entry name" value="PBSX_Proteobac"/>
</dbReference>
<dbReference type="InterPro" id="IPR006430">
    <property type="entry name" value="Phage_portal_PBSX"/>
</dbReference>
<comment type="caution">
    <text evidence="2">The sequence shown here is derived from an EMBL/GenBank/DDBJ whole genome shotgun (WGS) entry which is preliminary data.</text>
</comment>
<name>A0A318KQV8_9NEIS</name>
<evidence type="ECO:0000313" key="3">
    <source>
        <dbReference type="Proteomes" id="UP000247555"/>
    </source>
</evidence>
<dbReference type="PIRSF" id="PIRSF018494">
    <property type="entry name" value="PBSX_VPQ"/>
    <property type="match status" value="1"/>
</dbReference>
<accession>A0A318KQV8</accession>
<gene>
    <name evidence="2" type="ORF">DFR34_10858</name>
</gene>
<comment type="similarity">
    <text evidence="1">Belongs to the phage portal family. PBSX subfamily.</text>
</comment>